<evidence type="ECO:0000256" key="3">
    <source>
        <dbReference type="ARBA" id="ARBA00022448"/>
    </source>
</evidence>
<protein>
    <recommendedName>
        <fullName evidence="12">Cytochrome b561 domain-containing protein</fullName>
    </recommendedName>
</protein>
<dbReference type="PANTHER" id="PTHR15422">
    <property type="entry name" value="OS05G0565100 PROTEIN"/>
    <property type="match status" value="1"/>
</dbReference>
<feature type="transmembrane region" description="Helical" evidence="11">
    <location>
        <begin position="233"/>
        <end position="250"/>
    </location>
</feature>
<evidence type="ECO:0000256" key="1">
    <source>
        <dbReference type="ARBA" id="ARBA00001970"/>
    </source>
</evidence>
<keyword evidence="5 11" id="KW-0812">Transmembrane</keyword>
<proteinExistence type="predicted"/>
<evidence type="ECO:0000256" key="11">
    <source>
        <dbReference type="SAM" id="Phobius"/>
    </source>
</evidence>
<dbReference type="Proteomes" id="UP001530377">
    <property type="component" value="Unassembled WGS sequence"/>
</dbReference>
<dbReference type="GO" id="GO:0046872">
    <property type="term" value="F:metal ion binding"/>
    <property type="evidence" value="ECO:0007669"/>
    <property type="project" value="UniProtKB-KW"/>
</dbReference>
<dbReference type="AlphaFoldDB" id="A0ABD3R9L4"/>
<dbReference type="GO" id="GO:0016020">
    <property type="term" value="C:membrane"/>
    <property type="evidence" value="ECO:0007669"/>
    <property type="project" value="UniProtKB-SubCell"/>
</dbReference>
<sequence>MAPKMVPMPDGKYVFLLLLISSHSLFGGYYAATRPEGAGWRFFSWHPMLMMLGKHHDIPVRVKSGVVGVTTRVDTWFWGGDDEEKRMIEHGDELAKRGGEDRCILMIPLIRVDSFLRPACWIMVYDVSRRGMFGMMGAAAITKKRGGYTNTKLHGMMAWAGMMLAGGGLYVIYKHKNVVGKDHFTTLHSWAGLAAFGGCISAGLAGGVFLHPDFGVDKQNKLIRSVHKYLSRVLLMLAWMATISGLKTLVGDDIKTLVLFAAPLVVAAPFTLM</sequence>
<keyword evidence="9" id="KW-0408">Iron</keyword>
<dbReference type="InterPro" id="IPR006593">
    <property type="entry name" value="Cyt_b561/ferric_Rdtase_TM"/>
</dbReference>
<feature type="transmembrane region" description="Helical" evidence="11">
    <location>
        <begin position="13"/>
        <end position="32"/>
    </location>
</feature>
<feature type="transmembrane region" description="Helical" evidence="11">
    <location>
        <begin position="153"/>
        <end position="173"/>
    </location>
</feature>
<organism evidence="13 14">
    <name type="scientific">Cyclostephanos tholiformis</name>
    <dbReference type="NCBI Taxonomy" id="382380"/>
    <lineage>
        <taxon>Eukaryota</taxon>
        <taxon>Sar</taxon>
        <taxon>Stramenopiles</taxon>
        <taxon>Ochrophyta</taxon>
        <taxon>Bacillariophyta</taxon>
        <taxon>Coscinodiscophyceae</taxon>
        <taxon>Thalassiosirophycidae</taxon>
        <taxon>Stephanodiscales</taxon>
        <taxon>Stephanodiscaceae</taxon>
        <taxon>Cyclostephanos</taxon>
    </lineage>
</organism>
<keyword evidence="3" id="KW-0813">Transport</keyword>
<dbReference type="Pfam" id="PF03188">
    <property type="entry name" value="Cytochrom_B561"/>
    <property type="match status" value="1"/>
</dbReference>
<evidence type="ECO:0000256" key="2">
    <source>
        <dbReference type="ARBA" id="ARBA00004141"/>
    </source>
</evidence>
<reference evidence="13 14" key="1">
    <citation type="submission" date="2024-10" db="EMBL/GenBank/DDBJ databases">
        <title>Updated reference genomes for cyclostephanoid diatoms.</title>
        <authorList>
            <person name="Roberts W.R."/>
            <person name="Alverson A.J."/>
        </authorList>
    </citation>
    <scope>NUCLEOTIDE SEQUENCE [LARGE SCALE GENOMIC DNA]</scope>
    <source>
        <strain evidence="13 14">AJA228-03</strain>
    </source>
</reference>
<keyword evidence="6" id="KW-0479">Metal-binding</keyword>
<dbReference type="PANTHER" id="PTHR15422:SF45">
    <property type="entry name" value="CYTOCHROME B561 DOMAIN-CONTAINING PROTEIN"/>
    <property type="match status" value="1"/>
</dbReference>
<accession>A0ABD3R9L4</accession>
<keyword evidence="8 11" id="KW-1133">Transmembrane helix</keyword>
<keyword evidence="4" id="KW-0349">Heme</keyword>
<evidence type="ECO:0000256" key="4">
    <source>
        <dbReference type="ARBA" id="ARBA00022617"/>
    </source>
</evidence>
<evidence type="ECO:0000256" key="8">
    <source>
        <dbReference type="ARBA" id="ARBA00022989"/>
    </source>
</evidence>
<evidence type="ECO:0000259" key="12">
    <source>
        <dbReference type="Pfam" id="PF03188"/>
    </source>
</evidence>
<dbReference type="EMBL" id="JALLPB020000385">
    <property type="protein sequence ID" value="KAL3809712.1"/>
    <property type="molecule type" value="Genomic_DNA"/>
</dbReference>
<comment type="cofactor">
    <cofactor evidence="1">
        <name>heme b</name>
        <dbReference type="ChEBI" id="CHEBI:60344"/>
    </cofactor>
</comment>
<dbReference type="Gene3D" id="1.20.120.1770">
    <property type="match status" value="1"/>
</dbReference>
<comment type="subcellular location">
    <subcellularLocation>
        <location evidence="2">Membrane</location>
        <topology evidence="2">Multi-pass membrane protein</topology>
    </subcellularLocation>
</comment>
<evidence type="ECO:0000313" key="13">
    <source>
        <dbReference type="EMBL" id="KAL3809712.1"/>
    </source>
</evidence>
<evidence type="ECO:0000256" key="10">
    <source>
        <dbReference type="ARBA" id="ARBA00023136"/>
    </source>
</evidence>
<keyword evidence="14" id="KW-1185">Reference proteome</keyword>
<name>A0ABD3R9L4_9STRA</name>
<gene>
    <name evidence="13" type="ORF">ACHAXA_009406</name>
</gene>
<feature type="domain" description="Cytochrome b561" evidence="12">
    <location>
        <begin position="148"/>
        <end position="247"/>
    </location>
</feature>
<keyword evidence="10 11" id="KW-0472">Membrane</keyword>
<evidence type="ECO:0000313" key="14">
    <source>
        <dbReference type="Proteomes" id="UP001530377"/>
    </source>
</evidence>
<evidence type="ECO:0000256" key="6">
    <source>
        <dbReference type="ARBA" id="ARBA00022723"/>
    </source>
</evidence>
<keyword evidence="7" id="KW-0249">Electron transport</keyword>
<evidence type="ECO:0000256" key="7">
    <source>
        <dbReference type="ARBA" id="ARBA00022982"/>
    </source>
</evidence>
<evidence type="ECO:0000256" key="9">
    <source>
        <dbReference type="ARBA" id="ARBA00023004"/>
    </source>
</evidence>
<comment type="caution">
    <text evidence="13">The sequence shown here is derived from an EMBL/GenBank/DDBJ whole genome shotgun (WGS) entry which is preliminary data.</text>
</comment>
<feature type="transmembrane region" description="Helical" evidence="11">
    <location>
        <begin position="193"/>
        <end position="212"/>
    </location>
</feature>
<dbReference type="InterPro" id="IPR045150">
    <property type="entry name" value="CYB561D1/2"/>
</dbReference>
<evidence type="ECO:0000256" key="5">
    <source>
        <dbReference type="ARBA" id="ARBA00022692"/>
    </source>
</evidence>